<sequence length="373" mass="42965">MIFGLAGRPRSGKSYEAVVYHIIPAVLEGRKVITNIPLNIEKFKKVFGDKAELIEVRDFRFNTYGEKERPFSKPEDYECQWRNDNGVGPLYVIDEAHLVLPRQCPTEILEFYSMHGHYGIDITLLTQNFRKVNKDIRDMVETTHLCIKNTHLGTDKTYTKKVFLGAATKNPISVDDRTYDKNYFGFYKSHTASSTAVKEAAAQDIKSVKDHWSAKFGKVFIIVGLVYLLGVYFFMFRDEPKEEASPQTAPQTTQVVEQDPKREQPKGFGLLDGFQLYVSGWAKQLVDQNGQFDGDKSFYRVYVDVYKEDKLEFTLEHTDLIQLGYTFRKLSECVYQVKYFDTSRVVTCKRDEILKVPEDNALDVIRSVPSVDI</sequence>
<dbReference type="PATRIC" id="fig|45658.8.peg.3851"/>
<keyword evidence="1" id="KW-0812">Transmembrane</keyword>
<dbReference type="OrthoDB" id="8479507at2"/>
<feature type="domain" description="Zona occludens toxin N-terminal" evidence="2">
    <location>
        <begin position="2"/>
        <end position="191"/>
    </location>
</feature>
<evidence type="ECO:0000313" key="3">
    <source>
        <dbReference type="EMBL" id="ODS04739.1"/>
    </source>
</evidence>
<reference evidence="3 4" key="1">
    <citation type="submission" date="2016-08" db="EMBL/GenBank/DDBJ databases">
        <title>Genome sequencing of Vibrio scophthalmi strain FP3289, an isolated from Paralichthys olivaceus.</title>
        <authorList>
            <person name="Han H.-J."/>
        </authorList>
    </citation>
    <scope>NUCLEOTIDE SEQUENCE [LARGE SCALE GENOMIC DNA]</scope>
    <source>
        <strain evidence="3 4">FP3289</strain>
    </source>
</reference>
<dbReference type="Gene3D" id="3.40.50.300">
    <property type="entry name" value="P-loop containing nucleotide triphosphate hydrolases"/>
    <property type="match status" value="1"/>
</dbReference>
<evidence type="ECO:0000313" key="4">
    <source>
        <dbReference type="Proteomes" id="UP000095131"/>
    </source>
</evidence>
<keyword evidence="1" id="KW-1133">Transmembrane helix</keyword>
<dbReference type="InterPro" id="IPR027417">
    <property type="entry name" value="P-loop_NTPase"/>
</dbReference>
<organism evidence="3 4">
    <name type="scientific">Vibrio scophthalmi</name>
    <dbReference type="NCBI Taxonomy" id="45658"/>
    <lineage>
        <taxon>Bacteria</taxon>
        <taxon>Pseudomonadati</taxon>
        <taxon>Pseudomonadota</taxon>
        <taxon>Gammaproteobacteria</taxon>
        <taxon>Vibrionales</taxon>
        <taxon>Vibrionaceae</taxon>
        <taxon>Vibrio</taxon>
    </lineage>
</organism>
<evidence type="ECO:0000256" key="1">
    <source>
        <dbReference type="SAM" id="Phobius"/>
    </source>
</evidence>
<protein>
    <recommendedName>
        <fullName evidence="2">Zona occludens toxin N-terminal domain-containing protein</fullName>
    </recommendedName>
</protein>
<feature type="transmembrane region" description="Helical" evidence="1">
    <location>
        <begin position="216"/>
        <end position="236"/>
    </location>
</feature>
<dbReference type="Pfam" id="PF05707">
    <property type="entry name" value="Zot"/>
    <property type="match status" value="1"/>
</dbReference>
<dbReference type="RefSeq" id="WP_069447866.1">
    <property type="nucleotide sequence ID" value="NZ_MDCJ01000007.1"/>
</dbReference>
<evidence type="ECO:0000259" key="2">
    <source>
        <dbReference type="Pfam" id="PF05707"/>
    </source>
</evidence>
<keyword evidence="1" id="KW-0472">Membrane</keyword>
<dbReference type="AlphaFoldDB" id="A0A1E3WG08"/>
<dbReference type="InterPro" id="IPR008900">
    <property type="entry name" value="Zot_N"/>
</dbReference>
<proteinExistence type="predicted"/>
<name>A0A1E3WG08_9VIBR</name>
<gene>
    <name evidence="3" type="ORF">VSF3289_03878</name>
</gene>
<dbReference type="Proteomes" id="UP000095131">
    <property type="component" value="Unassembled WGS sequence"/>
</dbReference>
<dbReference type="EMBL" id="MDCJ01000007">
    <property type="protein sequence ID" value="ODS04739.1"/>
    <property type="molecule type" value="Genomic_DNA"/>
</dbReference>
<comment type="caution">
    <text evidence="3">The sequence shown here is derived from an EMBL/GenBank/DDBJ whole genome shotgun (WGS) entry which is preliminary data.</text>
</comment>
<accession>A0A1E3WG08</accession>